<feature type="region of interest" description="Disordered" evidence="1">
    <location>
        <begin position="93"/>
        <end position="116"/>
    </location>
</feature>
<feature type="compositionally biased region" description="Basic and acidic residues" evidence="1">
    <location>
        <begin position="105"/>
        <end position="116"/>
    </location>
</feature>
<organism evidence="2 3">
    <name type="scientific">Mycteria americana</name>
    <name type="common">Wood stork</name>
    <dbReference type="NCBI Taxonomy" id="33587"/>
    <lineage>
        <taxon>Eukaryota</taxon>
        <taxon>Metazoa</taxon>
        <taxon>Chordata</taxon>
        <taxon>Craniata</taxon>
        <taxon>Vertebrata</taxon>
        <taxon>Euteleostomi</taxon>
        <taxon>Archelosauria</taxon>
        <taxon>Archosauria</taxon>
        <taxon>Dinosauria</taxon>
        <taxon>Saurischia</taxon>
        <taxon>Theropoda</taxon>
        <taxon>Coelurosauria</taxon>
        <taxon>Aves</taxon>
        <taxon>Neognathae</taxon>
        <taxon>Neoaves</taxon>
        <taxon>Aequornithes</taxon>
        <taxon>Ciconiiformes</taxon>
        <taxon>Ciconiidae</taxon>
        <taxon>Mycteria</taxon>
    </lineage>
</organism>
<accession>A0AAN7N952</accession>
<sequence>MFYDEGGETLEKVAQRSCECPIIGSVQGQVGWGFEQPDLERDHSMGYKHGHGLSQGTAILQIASFRSALNFLCPCVISNPRYLSWFNPSQQLSTTLSSLTPPRWDGGENQKSKREKTPQLYILSMTSYALHHCVAYRLTAGEEPMESPINRSVRAGVHSVLFPASVNTPSPSNRSFV</sequence>
<name>A0AAN7N952_MYCAM</name>
<keyword evidence="3" id="KW-1185">Reference proteome</keyword>
<evidence type="ECO:0000313" key="3">
    <source>
        <dbReference type="Proteomes" id="UP001333110"/>
    </source>
</evidence>
<proteinExistence type="predicted"/>
<gene>
    <name evidence="2" type="ORF">QYF61_014472</name>
</gene>
<protein>
    <submittedName>
        <fullName evidence="2">Uncharacterized protein</fullName>
    </submittedName>
</protein>
<feature type="non-terminal residue" evidence="2">
    <location>
        <position position="177"/>
    </location>
</feature>
<dbReference type="Proteomes" id="UP001333110">
    <property type="component" value="Unassembled WGS sequence"/>
</dbReference>
<evidence type="ECO:0000256" key="1">
    <source>
        <dbReference type="SAM" id="MobiDB-lite"/>
    </source>
</evidence>
<evidence type="ECO:0000313" key="2">
    <source>
        <dbReference type="EMBL" id="KAK4811000.1"/>
    </source>
</evidence>
<dbReference type="AlphaFoldDB" id="A0AAN7N952"/>
<reference evidence="2 3" key="1">
    <citation type="journal article" date="2023" name="J. Hered.">
        <title>Chromosome-level genome of the wood stork (Mycteria americana) provides insight into avian chromosome evolution.</title>
        <authorList>
            <person name="Flamio R. Jr."/>
            <person name="Ramstad K.M."/>
        </authorList>
    </citation>
    <scope>NUCLEOTIDE SEQUENCE [LARGE SCALE GENOMIC DNA]</scope>
    <source>
        <strain evidence="2">JAX WOST 10</strain>
    </source>
</reference>
<feature type="compositionally biased region" description="Low complexity" evidence="1">
    <location>
        <begin position="93"/>
        <end position="102"/>
    </location>
</feature>
<dbReference type="EMBL" id="JAUNZN010000018">
    <property type="protein sequence ID" value="KAK4811000.1"/>
    <property type="molecule type" value="Genomic_DNA"/>
</dbReference>
<comment type="caution">
    <text evidence="2">The sequence shown here is derived from an EMBL/GenBank/DDBJ whole genome shotgun (WGS) entry which is preliminary data.</text>
</comment>